<dbReference type="GO" id="GO:0005978">
    <property type="term" value="P:glycogen biosynthetic process"/>
    <property type="evidence" value="ECO:0007669"/>
    <property type="project" value="InterPro"/>
</dbReference>
<evidence type="ECO:0000313" key="4">
    <source>
        <dbReference type="EMBL" id="PWB71116.1"/>
    </source>
</evidence>
<evidence type="ECO:0000256" key="2">
    <source>
        <dbReference type="ARBA" id="ARBA00023277"/>
    </source>
</evidence>
<dbReference type="AlphaFoldDB" id="A0A855X2R2"/>
<dbReference type="GO" id="GO:0008878">
    <property type="term" value="F:glucose-1-phosphate adenylyltransferase activity"/>
    <property type="evidence" value="ECO:0007669"/>
    <property type="project" value="InterPro"/>
</dbReference>
<dbReference type="Gene3D" id="3.90.550.10">
    <property type="entry name" value="Spore Coat Polysaccharide Biosynthesis Protein SpsA, Chain A"/>
    <property type="match status" value="1"/>
</dbReference>
<comment type="caution">
    <text evidence="4">The sequence shown here is derived from an EMBL/GenBank/DDBJ whole genome shotgun (WGS) entry which is preliminary data.</text>
</comment>
<evidence type="ECO:0000313" key="5">
    <source>
        <dbReference type="Proteomes" id="UP000250918"/>
    </source>
</evidence>
<dbReference type="EMBL" id="PQAP01000125">
    <property type="protein sequence ID" value="PWB71116.1"/>
    <property type="molecule type" value="Genomic_DNA"/>
</dbReference>
<gene>
    <name evidence="4" type="ORF">C3F09_08275</name>
</gene>
<dbReference type="Proteomes" id="UP000250918">
    <property type="component" value="Unassembled WGS sequence"/>
</dbReference>
<dbReference type="InterPro" id="IPR050486">
    <property type="entry name" value="Mannose-1P_guanyltransferase"/>
</dbReference>
<dbReference type="PANTHER" id="PTHR22572">
    <property type="entry name" value="SUGAR-1-PHOSPHATE GUANYL TRANSFERASE"/>
    <property type="match status" value="1"/>
</dbReference>
<keyword evidence="1" id="KW-0321">Glycogen metabolism</keyword>
<feature type="non-terminal residue" evidence="4">
    <location>
        <position position="1"/>
    </location>
</feature>
<evidence type="ECO:0000256" key="1">
    <source>
        <dbReference type="ARBA" id="ARBA00022600"/>
    </source>
</evidence>
<feature type="domain" description="Nucleotidyl transferase" evidence="3">
    <location>
        <begin position="1"/>
        <end position="217"/>
    </location>
</feature>
<keyword evidence="2" id="KW-0119">Carbohydrate metabolism</keyword>
<sequence>GKGTRLFPYTSDIPKPLVPVGDRPIVEILVRRLRKAGVRRVHMAVNHLAEKIMDSLGSGESLGIEIRYSVEERPLGTVGPLTLLENLPDHFIVANGDVISDIDLNSLYAYHLERKALLTVAVQQRTERIDYGVLTSERDGRVTSFVEKPAQDLFVSMGIYVFAREVLRVVPKGVPFGFDNLVLSLLERKARVFSYPYSGFWLDIGRPGDYERAIREIDKIEAMLK</sequence>
<accession>A0A855X2R2</accession>
<proteinExistence type="predicted"/>
<dbReference type="PROSITE" id="PS00810">
    <property type="entry name" value="ADP_GLC_PYROPHOSPH_3"/>
    <property type="match status" value="1"/>
</dbReference>
<dbReference type="InterPro" id="IPR005836">
    <property type="entry name" value="ADP_Glu_pyroP_CS"/>
</dbReference>
<dbReference type="InterPro" id="IPR005835">
    <property type="entry name" value="NTP_transferase_dom"/>
</dbReference>
<dbReference type="InterPro" id="IPR029044">
    <property type="entry name" value="Nucleotide-diphossugar_trans"/>
</dbReference>
<reference evidence="4 5" key="1">
    <citation type="journal article" date="2018" name="ISME J.">
        <title>A methanotrophic archaeon couples anaerobic oxidation of methane to Fe(III) reduction.</title>
        <authorList>
            <person name="Cai C."/>
            <person name="Leu A.O."/>
            <person name="Xie G.J."/>
            <person name="Guo J."/>
            <person name="Feng Y."/>
            <person name="Zhao J.X."/>
            <person name="Tyson G.W."/>
            <person name="Yuan Z."/>
            <person name="Hu S."/>
        </authorList>
    </citation>
    <scope>NUCLEOTIDE SEQUENCE [LARGE SCALE GENOMIC DNA]</scope>
    <source>
        <strain evidence="4">FeB_12</strain>
    </source>
</reference>
<name>A0A855X2R2_9BACT</name>
<organism evidence="4 5">
    <name type="scientific">candidate division GN15 bacterium</name>
    <dbReference type="NCBI Taxonomy" id="2072418"/>
    <lineage>
        <taxon>Bacteria</taxon>
        <taxon>candidate division GN15</taxon>
    </lineage>
</organism>
<protein>
    <submittedName>
        <fullName evidence="4">Nucleoside-diphosphate-sugar pyrophosphorylase</fullName>
    </submittedName>
</protein>
<dbReference type="Pfam" id="PF00483">
    <property type="entry name" value="NTP_transferase"/>
    <property type="match status" value="1"/>
</dbReference>
<evidence type="ECO:0000259" key="3">
    <source>
        <dbReference type="Pfam" id="PF00483"/>
    </source>
</evidence>
<dbReference type="SUPFAM" id="SSF53448">
    <property type="entry name" value="Nucleotide-diphospho-sugar transferases"/>
    <property type="match status" value="1"/>
</dbReference>